<organism evidence="1 2">
    <name type="scientific">Paenimyroides aestuarii</name>
    <dbReference type="NCBI Taxonomy" id="2968490"/>
    <lineage>
        <taxon>Bacteria</taxon>
        <taxon>Pseudomonadati</taxon>
        <taxon>Bacteroidota</taxon>
        <taxon>Flavobacteriia</taxon>
        <taxon>Flavobacteriales</taxon>
        <taxon>Flavobacteriaceae</taxon>
        <taxon>Paenimyroides</taxon>
    </lineage>
</organism>
<proteinExistence type="predicted"/>
<evidence type="ECO:0000313" key="2">
    <source>
        <dbReference type="Proteomes" id="UP001317001"/>
    </source>
</evidence>
<dbReference type="Proteomes" id="UP001317001">
    <property type="component" value="Chromosome"/>
</dbReference>
<reference evidence="1 2" key="1">
    <citation type="submission" date="2022-08" db="EMBL/GenBank/DDBJ databases">
        <title>Myroides zhujiangensis sp. nov., a novel bacterium isolated from sediment in the Pearl River Estuary.</title>
        <authorList>
            <person name="Cui L."/>
        </authorList>
    </citation>
    <scope>NUCLEOTIDE SEQUENCE [LARGE SCALE GENOMIC DNA]</scope>
    <source>
        <strain evidence="1 2">SCSIO 72103</strain>
    </source>
</reference>
<protein>
    <submittedName>
        <fullName evidence="1">Uncharacterized protein</fullName>
    </submittedName>
</protein>
<accession>A0ABY5NPK1</accession>
<name>A0ABY5NPK1_9FLAO</name>
<gene>
    <name evidence="1" type="ORF">NPX36_08895</name>
</gene>
<dbReference type="RefSeq" id="WP_257498383.1">
    <property type="nucleotide sequence ID" value="NZ_CP102382.1"/>
</dbReference>
<evidence type="ECO:0000313" key="1">
    <source>
        <dbReference type="EMBL" id="UUV20482.1"/>
    </source>
</evidence>
<dbReference type="EMBL" id="CP102382">
    <property type="protein sequence ID" value="UUV20482.1"/>
    <property type="molecule type" value="Genomic_DNA"/>
</dbReference>
<sequence length="199" mass="23262">MKNILSILIIILALQSSFAQKLIKDIDFDGKKDSVYMDDKESRIVCRLSTQNFKKIKSQPIEILNEMSGIIDAKNGFVFFNDWMRAGYKNHFRYNKKTKKIQLIGMSRYEFGNAVNDGSGESSVNLLTSDYIGNWNYFDDLANNEEGELVKLPTIKTKMKFQEINLEDFSEDTYFGFSERCSKLYYQQKEKIQKMKLKQ</sequence>
<keyword evidence="2" id="KW-1185">Reference proteome</keyword>